<feature type="region of interest" description="Disordered" evidence="1">
    <location>
        <begin position="54"/>
        <end position="82"/>
    </location>
</feature>
<sequence length="82" mass="9030">ATITSAGLNQRDGLPNEYIGEIMYLIEGYDEFYTLVDSTQDDVGGGITIDTFRPNAAGDETSIETQFPDSGSHYDKVDEECR</sequence>
<name>A0A0F9ACQ0_9ZZZZ</name>
<feature type="non-terminal residue" evidence="2">
    <location>
        <position position="1"/>
    </location>
</feature>
<reference evidence="2" key="1">
    <citation type="journal article" date="2015" name="Nature">
        <title>Complex archaea that bridge the gap between prokaryotes and eukaryotes.</title>
        <authorList>
            <person name="Spang A."/>
            <person name="Saw J.H."/>
            <person name="Jorgensen S.L."/>
            <person name="Zaremba-Niedzwiedzka K."/>
            <person name="Martijn J."/>
            <person name="Lind A.E."/>
            <person name="van Eijk R."/>
            <person name="Schleper C."/>
            <person name="Guy L."/>
            <person name="Ettema T.J."/>
        </authorList>
    </citation>
    <scope>NUCLEOTIDE SEQUENCE</scope>
</reference>
<feature type="compositionally biased region" description="Basic and acidic residues" evidence="1">
    <location>
        <begin position="72"/>
        <end position="82"/>
    </location>
</feature>
<dbReference type="AlphaFoldDB" id="A0A0F9ACQ0"/>
<evidence type="ECO:0000256" key="1">
    <source>
        <dbReference type="SAM" id="MobiDB-lite"/>
    </source>
</evidence>
<accession>A0A0F9ACQ0</accession>
<evidence type="ECO:0000313" key="2">
    <source>
        <dbReference type="EMBL" id="KKK76274.1"/>
    </source>
</evidence>
<organism evidence="2">
    <name type="scientific">marine sediment metagenome</name>
    <dbReference type="NCBI Taxonomy" id="412755"/>
    <lineage>
        <taxon>unclassified sequences</taxon>
        <taxon>metagenomes</taxon>
        <taxon>ecological metagenomes</taxon>
    </lineage>
</organism>
<protein>
    <submittedName>
        <fullName evidence="2">Uncharacterized protein</fullName>
    </submittedName>
</protein>
<dbReference type="EMBL" id="LAZR01055475">
    <property type="protein sequence ID" value="KKK76274.1"/>
    <property type="molecule type" value="Genomic_DNA"/>
</dbReference>
<proteinExistence type="predicted"/>
<gene>
    <name evidence="2" type="ORF">LCGC14_2865300</name>
</gene>
<comment type="caution">
    <text evidence="2">The sequence shown here is derived from an EMBL/GenBank/DDBJ whole genome shotgun (WGS) entry which is preliminary data.</text>
</comment>